<keyword evidence="1" id="KW-0812">Transmembrane</keyword>
<accession>A0A2M7AWN9</accession>
<sequence>MASVGRKPVNQTKLGQVVLPKESAVRMMAAIIKLLGQGVANLPGMVVTLANAKRKKIYINAMVPLILVQPLTKAMSLTIVQMIIIAQMALVLPVPVPLVNTAALAPV</sequence>
<keyword evidence="1" id="KW-0472">Membrane</keyword>
<dbReference type="Proteomes" id="UP000228775">
    <property type="component" value="Unassembled WGS sequence"/>
</dbReference>
<name>A0A2M7AWN9_9BACT</name>
<comment type="caution">
    <text evidence="2">The sequence shown here is derived from an EMBL/GenBank/DDBJ whole genome shotgun (WGS) entry which is preliminary data.</text>
</comment>
<reference evidence="3" key="1">
    <citation type="submission" date="2017-09" db="EMBL/GenBank/DDBJ databases">
        <title>Depth-based differentiation of microbial function through sediment-hosted aquifers and enrichment of novel symbionts in the deep terrestrial subsurface.</title>
        <authorList>
            <person name="Probst A.J."/>
            <person name="Ladd B."/>
            <person name="Jarett J.K."/>
            <person name="Geller-Mcgrath D.E."/>
            <person name="Sieber C.M.K."/>
            <person name="Emerson J.B."/>
            <person name="Anantharaman K."/>
            <person name="Thomas B.C."/>
            <person name="Malmstrom R."/>
            <person name="Stieglmeier M."/>
            <person name="Klingl A."/>
            <person name="Woyke T."/>
            <person name="Ryan C.M."/>
            <person name="Banfield J.F."/>
        </authorList>
    </citation>
    <scope>NUCLEOTIDE SEQUENCE [LARGE SCALE GENOMIC DNA]</scope>
</reference>
<protein>
    <submittedName>
        <fullName evidence="2">Uncharacterized protein</fullName>
    </submittedName>
</protein>
<organism evidence="2 3">
    <name type="scientific">Candidatus Portnoybacteria bacterium CG06_land_8_20_14_3_00_39_12</name>
    <dbReference type="NCBI Taxonomy" id="1974809"/>
    <lineage>
        <taxon>Bacteria</taxon>
        <taxon>Candidatus Portnoyibacteriota</taxon>
    </lineage>
</organism>
<dbReference type="EMBL" id="PEVY01000058">
    <property type="protein sequence ID" value="PIU75055.1"/>
    <property type="molecule type" value="Genomic_DNA"/>
</dbReference>
<feature type="transmembrane region" description="Helical" evidence="1">
    <location>
        <begin position="27"/>
        <end position="50"/>
    </location>
</feature>
<evidence type="ECO:0000313" key="2">
    <source>
        <dbReference type="EMBL" id="PIU75055.1"/>
    </source>
</evidence>
<gene>
    <name evidence="2" type="ORF">COS76_02820</name>
</gene>
<proteinExistence type="predicted"/>
<keyword evidence="1" id="KW-1133">Transmembrane helix</keyword>
<dbReference type="AlphaFoldDB" id="A0A2M7AWN9"/>
<evidence type="ECO:0000313" key="3">
    <source>
        <dbReference type="Proteomes" id="UP000228775"/>
    </source>
</evidence>
<evidence type="ECO:0000256" key="1">
    <source>
        <dbReference type="SAM" id="Phobius"/>
    </source>
</evidence>